<dbReference type="InterPro" id="IPR033658">
    <property type="entry name" value="GRX_PICOT-like"/>
</dbReference>
<reference evidence="9" key="1">
    <citation type="submission" date="2018-04" db="EMBL/GenBank/DDBJ databases">
        <title>Transcriptome assembly of Sipha flava.</title>
        <authorList>
            <person name="Scully E.D."/>
            <person name="Geib S.M."/>
            <person name="Palmer N.A."/>
            <person name="Koch K."/>
            <person name="Bradshaw J."/>
            <person name="Heng-Moss T."/>
            <person name="Sarath G."/>
        </authorList>
    </citation>
    <scope>NUCLEOTIDE SEQUENCE</scope>
</reference>
<sequence length="145" mass="16508">MSLLRQMINLSKTTRIGPFYIHSKFLSTKTDDPIHSHIDKLVKNNKIVVFMKGVPQAPRCGFSNAVVDILNIHKAKFDAHDVLKDENLRNGIKEYSNWPTIPQVFVNGEFIGGCDIMLQLHRSGELDKILLNNEPKKDTQEKPNV</sequence>
<dbReference type="GO" id="GO:0051537">
    <property type="term" value="F:2 iron, 2 sulfur cluster binding"/>
    <property type="evidence" value="ECO:0007669"/>
    <property type="project" value="UniProtKB-KW"/>
</dbReference>
<keyword evidence="10" id="KW-1185">Reference proteome</keyword>
<dbReference type="GO" id="GO:0046872">
    <property type="term" value="F:metal ion binding"/>
    <property type="evidence" value="ECO:0007669"/>
    <property type="project" value="UniProtKB-KW"/>
</dbReference>
<keyword evidence="4" id="KW-0411">Iron-sulfur</keyword>
<organism evidence="9">
    <name type="scientific">Sipha flava</name>
    <name type="common">yellow sugarcane aphid</name>
    <dbReference type="NCBI Taxonomy" id="143950"/>
    <lineage>
        <taxon>Eukaryota</taxon>
        <taxon>Metazoa</taxon>
        <taxon>Ecdysozoa</taxon>
        <taxon>Arthropoda</taxon>
        <taxon>Hexapoda</taxon>
        <taxon>Insecta</taxon>
        <taxon>Pterygota</taxon>
        <taxon>Neoptera</taxon>
        <taxon>Paraneoptera</taxon>
        <taxon>Hemiptera</taxon>
        <taxon>Sternorrhyncha</taxon>
        <taxon>Aphidomorpha</taxon>
        <taxon>Aphidoidea</taxon>
        <taxon>Aphididae</taxon>
        <taxon>Sipha</taxon>
    </lineage>
</organism>
<evidence type="ECO:0000313" key="9">
    <source>
        <dbReference type="EMBL" id="MBY79701.1"/>
    </source>
</evidence>
<evidence type="ECO:0000313" key="11">
    <source>
        <dbReference type="RefSeq" id="XP_025414031.1"/>
    </source>
</evidence>
<proteinExistence type="predicted"/>
<evidence type="ECO:0000256" key="1">
    <source>
        <dbReference type="ARBA" id="ARBA00022714"/>
    </source>
</evidence>
<dbReference type="InterPro" id="IPR004480">
    <property type="entry name" value="Monothiol_GRX-rel"/>
</dbReference>
<reference evidence="11" key="2">
    <citation type="submission" date="2025-04" db="UniProtKB">
        <authorList>
            <consortium name="RefSeq"/>
        </authorList>
    </citation>
    <scope>IDENTIFICATION</scope>
    <source>
        <tissue evidence="11">Whole body</tissue>
    </source>
</reference>
<dbReference type="GO" id="GO:0005759">
    <property type="term" value="C:mitochondrial matrix"/>
    <property type="evidence" value="ECO:0007669"/>
    <property type="project" value="TreeGrafter"/>
</dbReference>
<evidence type="ECO:0000256" key="2">
    <source>
        <dbReference type="ARBA" id="ARBA00022723"/>
    </source>
</evidence>
<keyword evidence="1" id="KW-0001">2Fe-2S</keyword>
<dbReference type="RefSeq" id="XP_025414031.1">
    <property type="nucleotide sequence ID" value="XM_025558246.1"/>
</dbReference>
<evidence type="ECO:0000256" key="7">
    <source>
        <dbReference type="ARBA" id="ARBA00076083"/>
    </source>
</evidence>
<name>A0A2S2QPQ3_9HEMI</name>
<dbReference type="EMBL" id="GGMS01010498">
    <property type="protein sequence ID" value="MBY79701.1"/>
    <property type="molecule type" value="Transcribed_RNA"/>
</dbReference>
<dbReference type="AlphaFoldDB" id="A0A2S2QPQ3"/>
<dbReference type="InterPro" id="IPR002109">
    <property type="entry name" value="Glutaredoxin"/>
</dbReference>
<dbReference type="NCBIfam" id="TIGR00365">
    <property type="entry name" value="Grx4 family monothiol glutaredoxin"/>
    <property type="match status" value="1"/>
</dbReference>
<evidence type="ECO:0000256" key="3">
    <source>
        <dbReference type="ARBA" id="ARBA00023004"/>
    </source>
</evidence>
<evidence type="ECO:0000259" key="8">
    <source>
        <dbReference type="Pfam" id="PF00462"/>
    </source>
</evidence>
<evidence type="ECO:0000256" key="6">
    <source>
        <dbReference type="ARBA" id="ARBA00067456"/>
    </source>
</evidence>
<protein>
    <recommendedName>
        <fullName evidence="6">Glutaredoxin-related protein 5, mitochondrial</fullName>
    </recommendedName>
    <alternativeName>
        <fullName evidence="7">Monothiol glutaredoxin-5</fullName>
    </alternativeName>
</protein>
<dbReference type="Pfam" id="PF00462">
    <property type="entry name" value="Glutaredoxin"/>
    <property type="match status" value="1"/>
</dbReference>
<gene>
    <name evidence="9" type="primary">Glrx5</name>
    <name evidence="11" type="synonym">LOC112686110</name>
    <name evidence="9" type="ORF">g.137178</name>
</gene>
<dbReference type="InterPro" id="IPR036249">
    <property type="entry name" value="Thioredoxin-like_sf"/>
</dbReference>
<dbReference type="CDD" id="cd03028">
    <property type="entry name" value="GRX_PICOT_like"/>
    <property type="match status" value="1"/>
</dbReference>
<evidence type="ECO:0000256" key="4">
    <source>
        <dbReference type="ARBA" id="ARBA00023014"/>
    </source>
</evidence>
<dbReference type="PROSITE" id="PS51354">
    <property type="entry name" value="GLUTAREDOXIN_2"/>
    <property type="match status" value="1"/>
</dbReference>
<dbReference type="FunFam" id="3.40.30.10:FF:000005">
    <property type="entry name" value="Glutaredoxin 5"/>
    <property type="match status" value="1"/>
</dbReference>
<dbReference type="PANTHER" id="PTHR10293">
    <property type="entry name" value="GLUTAREDOXIN FAMILY MEMBER"/>
    <property type="match status" value="1"/>
</dbReference>
<evidence type="ECO:0000256" key="5">
    <source>
        <dbReference type="ARBA" id="ARBA00023284"/>
    </source>
</evidence>
<evidence type="ECO:0000313" key="10">
    <source>
        <dbReference type="Proteomes" id="UP000694846"/>
    </source>
</evidence>
<dbReference type="Gene3D" id="3.40.30.10">
    <property type="entry name" value="Glutaredoxin"/>
    <property type="match status" value="1"/>
</dbReference>
<dbReference type="PANTHER" id="PTHR10293:SF16">
    <property type="entry name" value="GLUTAREDOXIN-RELATED PROTEIN 5, MITOCHONDRIAL"/>
    <property type="match status" value="1"/>
</dbReference>
<keyword evidence="5" id="KW-0676">Redox-active center</keyword>
<keyword evidence="3" id="KW-0408">Iron</keyword>
<feature type="domain" description="Glutaredoxin" evidence="8">
    <location>
        <begin position="47"/>
        <end position="111"/>
    </location>
</feature>
<keyword evidence="2" id="KW-0479">Metal-binding</keyword>
<dbReference type="Proteomes" id="UP000694846">
    <property type="component" value="Unplaced"/>
</dbReference>
<dbReference type="SUPFAM" id="SSF52833">
    <property type="entry name" value="Thioredoxin-like"/>
    <property type="match status" value="1"/>
</dbReference>
<accession>A0A2S2QPQ3</accession>
<dbReference type="OrthoDB" id="415696at2759"/>